<keyword evidence="2" id="KW-1185">Reference proteome</keyword>
<dbReference type="OrthoDB" id="10453795at2759"/>
<evidence type="ECO:0000256" key="1">
    <source>
        <dbReference type="SAM" id="MobiDB-lite"/>
    </source>
</evidence>
<feature type="region of interest" description="Disordered" evidence="1">
    <location>
        <begin position="76"/>
        <end position="103"/>
    </location>
</feature>
<dbReference type="AlphaFoldDB" id="A0A7I4YBU6"/>
<name>A0A7I4YBU6_HAECO</name>
<feature type="compositionally biased region" description="Low complexity" evidence="1">
    <location>
        <begin position="84"/>
        <end position="98"/>
    </location>
</feature>
<sequence>MEAKSLGIGGPQNDTIYMALRMRTSTQEAREVAFELPFRNSGRTTIVQRGTNFVGLRWDTGDQEFEPIVKPEVIDLTGDDDESQPSSSGTQSSTSSQPEKQMKIRSVPYKFRPFYRRPLMARIPIIRHGAANKIQMAPGQELPSFENASGEGESFIDVEEDFEFNMNPNQQPPPQLQREIPRAGLGYPYRIRYACQELGCRSSLDQKNLLQHVDYHRRRMPHISTEEFMVRCFPSVHFA</sequence>
<protein>
    <submittedName>
        <fullName evidence="3">C2H2-type domain-containing protein</fullName>
    </submittedName>
</protein>
<accession>A0A7I4YBU6</accession>
<proteinExistence type="predicted"/>
<organism evidence="2 3">
    <name type="scientific">Haemonchus contortus</name>
    <name type="common">Barber pole worm</name>
    <dbReference type="NCBI Taxonomy" id="6289"/>
    <lineage>
        <taxon>Eukaryota</taxon>
        <taxon>Metazoa</taxon>
        <taxon>Ecdysozoa</taxon>
        <taxon>Nematoda</taxon>
        <taxon>Chromadorea</taxon>
        <taxon>Rhabditida</taxon>
        <taxon>Rhabditina</taxon>
        <taxon>Rhabditomorpha</taxon>
        <taxon>Strongyloidea</taxon>
        <taxon>Trichostrongylidae</taxon>
        <taxon>Haemonchus</taxon>
    </lineage>
</organism>
<dbReference type="WBParaSite" id="HCON_00069500-00001">
    <property type="protein sequence ID" value="HCON_00069500-00001"/>
    <property type="gene ID" value="HCON_00069500"/>
</dbReference>
<reference evidence="3" key="1">
    <citation type="submission" date="2020-12" db="UniProtKB">
        <authorList>
            <consortium name="WormBaseParasite"/>
        </authorList>
    </citation>
    <scope>IDENTIFICATION</scope>
    <source>
        <strain evidence="3">MHco3</strain>
    </source>
</reference>
<evidence type="ECO:0000313" key="2">
    <source>
        <dbReference type="Proteomes" id="UP000025227"/>
    </source>
</evidence>
<evidence type="ECO:0000313" key="3">
    <source>
        <dbReference type="WBParaSite" id="HCON_00069500-00001"/>
    </source>
</evidence>
<dbReference type="Proteomes" id="UP000025227">
    <property type="component" value="Unplaced"/>
</dbReference>